<dbReference type="EMBL" id="LNZH02000185">
    <property type="protein sequence ID" value="OCB88065.1"/>
    <property type="molecule type" value="Genomic_DNA"/>
</dbReference>
<dbReference type="GO" id="GO:1902660">
    <property type="term" value="P:negative regulation of glucose mediated signaling pathway"/>
    <property type="evidence" value="ECO:0007669"/>
    <property type="project" value="TreeGrafter"/>
</dbReference>
<name>A0A9Q5N4M0_SANBA</name>
<accession>A0A9Q5N4M0</accession>
<sequence>MPTFDLLVAGAGGGPSEANLSGYLLKAHDKAWSDGIIGLEAGSGLGALKRILKEKPDLLSETPAEPGPTASQLHSYIRTYLITHPHLDHILSLILLAGSLDGDRKSIRGSLQCLRGIDTIFKPGRVWPNLASWEPRDPDDLYLYDPLPEEEGVYTPLHGGLSVSMLPLNHGPVHPSSAFFLKHDASEREFLFFGDVEPDHLAAKALNLDVWRIAVPKIVEDKLDTIFIECSWPTGRRDSFLYGHLSPPHLIHELENLAKAVVAARLGVSAGAGVLTLTSGRRRASSNASPERKRLKSTEEFDIAQDLLGSLTGLRIYIIHCKEDMQEKYEGRPMHEVISEQVRALMEERGLGATILAVEQGDLIRA</sequence>
<dbReference type="PANTHER" id="PTHR28283">
    <property type="entry name" value="3',5'-CYCLIC-NUCLEOTIDE PHOSPHODIESTERASE 1"/>
    <property type="match status" value="1"/>
</dbReference>
<dbReference type="Pfam" id="PF02112">
    <property type="entry name" value="PDEase_II"/>
    <property type="match status" value="1"/>
</dbReference>
<dbReference type="InterPro" id="IPR036866">
    <property type="entry name" value="RibonucZ/Hydroxyglut_hydro"/>
</dbReference>
<dbReference type="GO" id="GO:0004115">
    <property type="term" value="F:3',5'-cyclic-AMP phosphodiesterase activity"/>
    <property type="evidence" value="ECO:0007669"/>
    <property type="project" value="InterPro"/>
</dbReference>
<protein>
    <recommendedName>
        <fullName evidence="3">3',5'-cyclic-nucleotide phosphodiesterase</fullName>
    </recommendedName>
</protein>
<reference evidence="1" key="1">
    <citation type="submission" date="2016-06" db="EMBL/GenBank/DDBJ databases">
        <title>Draft Genome sequence of the fungus Inonotus baumii.</title>
        <authorList>
            <person name="Zhu H."/>
            <person name="Lin W."/>
        </authorList>
    </citation>
    <scope>NUCLEOTIDE SEQUENCE</scope>
    <source>
        <strain evidence="1">821</strain>
    </source>
</reference>
<evidence type="ECO:0000313" key="1">
    <source>
        <dbReference type="EMBL" id="OCB88065.1"/>
    </source>
</evidence>
<evidence type="ECO:0000313" key="2">
    <source>
        <dbReference type="Proteomes" id="UP000757232"/>
    </source>
</evidence>
<comment type="caution">
    <text evidence="1">The sequence shown here is derived from an EMBL/GenBank/DDBJ whole genome shotgun (WGS) entry which is preliminary data.</text>
</comment>
<dbReference type="CDD" id="cd07735">
    <property type="entry name" value="class_II_PDE_MBL-fold"/>
    <property type="match status" value="1"/>
</dbReference>
<dbReference type="GO" id="GO:0006198">
    <property type="term" value="P:cAMP catabolic process"/>
    <property type="evidence" value="ECO:0007669"/>
    <property type="project" value="InterPro"/>
</dbReference>
<dbReference type="PRINTS" id="PR00388">
    <property type="entry name" value="PDIESTERASE2"/>
</dbReference>
<dbReference type="AlphaFoldDB" id="A0A9Q5N4M0"/>
<dbReference type="SUPFAM" id="SSF56281">
    <property type="entry name" value="Metallo-hydrolase/oxidoreductase"/>
    <property type="match status" value="1"/>
</dbReference>
<proteinExistence type="predicted"/>
<dbReference type="Gene3D" id="3.60.15.10">
    <property type="entry name" value="Ribonuclease Z/Hydroxyacylglutathione hydrolase-like"/>
    <property type="match status" value="1"/>
</dbReference>
<evidence type="ECO:0008006" key="3">
    <source>
        <dbReference type="Google" id="ProtNLM"/>
    </source>
</evidence>
<organism evidence="1 2">
    <name type="scientific">Sanghuangporus baumii</name>
    <name type="common">Phellinus baumii</name>
    <dbReference type="NCBI Taxonomy" id="108892"/>
    <lineage>
        <taxon>Eukaryota</taxon>
        <taxon>Fungi</taxon>
        <taxon>Dikarya</taxon>
        <taxon>Basidiomycota</taxon>
        <taxon>Agaricomycotina</taxon>
        <taxon>Agaricomycetes</taxon>
        <taxon>Hymenochaetales</taxon>
        <taxon>Hymenochaetaceae</taxon>
        <taxon>Sanghuangporus</taxon>
    </lineage>
</organism>
<dbReference type="InterPro" id="IPR000396">
    <property type="entry name" value="Pdiesterase2"/>
</dbReference>
<dbReference type="OrthoDB" id="258495at2759"/>
<dbReference type="PANTHER" id="PTHR28283:SF1">
    <property type="entry name" value="3',5'-CYCLIC-NUCLEOTIDE PHOSPHODIESTERASE 1"/>
    <property type="match status" value="1"/>
</dbReference>
<keyword evidence="2" id="KW-1185">Reference proteome</keyword>
<dbReference type="Proteomes" id="UP000757232">
    <property type="component" value="Unassembled WGS sequence"/>
</dbReference>
<gene>
    <name evidence="1" type="ORF">A7U60_g4852</name>
</gene>
<dbReference type="GO" id="GO:0047555">
    <property type="term" value="F:3',5'-cyclic-GMP phosphodiesterase activity"/>
    <property type="evidence" value="ECO:0007669"/>
    <property type="project" value="TreeGrafter"/>
</dbReference>